<evidence type="ECO:0000313" key="2">
    <source>
        <dbReference type="Proteomes" id="UP000285655"/>
    </source>
</evidence>
<dbReference type="AlphaFoldDB" id="A0A419DAL6"/>
<organism evidence="1 2">
    <name type="scientific">candidate division WS5 bacterium</name>
    <dbReference type="NCBI Taxonomy" id="2093353"/>
    <lineage>
        <taxon>Bacteria</taxon>
        <taxon>candidate division WS5</taxon>
    </lineage>
</organism>
<keyword evidence="1" id="KW-0489">Methyltransferase</keyword>
<dbReference type="GO" id="GO:0008168">
    <property type="term" value="F:methyltransferase activity"/>
    <property type="evidence" value="ECO:0007669"/>
    <property type="project" value="UniProtKB-KW"/>
</dbReference>
<dbReference type="PANTHER" id="PTHR40036:SF1">
    <property type="entry name" value="MACROCIN O-METHYLTRANSFERASE"/>
    <property type="match status" value="1"/>
</dbReference>
<gene>
    <name evidence="1" type="ORF">C4544_06120</name>
</gene>
<dbReference type="EMBL" id="QZJW01000054">
    <property type="protein sequence ID" value="RJO60134.1"/>
    <property type="molecule type" value="Genomic_DNA"/>
</dbReference>
<protein>
    <submittedName>
        <fullName evidence="1">Macrocin O-methyltransferase</fullName>
    </submittedName>
</protein>
<dbReference type="SUPFAM" id="SSF53335">
    <property type="entry name" value="S-adenosyl-L-methionine-dependent methyltransferases"/>
    <property type="match status" value="1"/>
</dbReference>
<sequence length="257" mass="28814">MLRLLKRQLRRFLEHRGCVLLYKGQVEPDFLADLTNDEKVIIAATAERTMLQPHNVAQLCRCIEYIVRHNIPGAIVECGVWRGGAVLAILRTLLRLGVTDREVFLFDTFAGMTAPTEHDVSWRGECATSAHAARGGYSGGSDWARASLEDVKDGVMSVGYPAERIRFVQGRVEDTIPTQAPEQLSLMRLDTDWYESTKHELIHLYPRLSHGGVIIIDDYGAWAGSRRATDEYIAETGARLLLVRSDMTVRYAVKVDA</sequence>
<accession>A0A419DAL6</accession>
<comment type="caution">
    <text evidence="1">The sequence shown here is derived from an EMBL/GenBank/DDBJ whole genome shotgun (WGS) entry which is preliminary data.</text>
</comment>
<dbReference type="InterPro" id="IPR029063">
    <property type="entry name" value="SAM-dependent_MTases_sf"/>
</dbReference>
<dbReference type="Gene3D" id="3.40.50.150">
    <property type="entry name" value="Vaccinia Virus protein VP39"/>
    <property type="match status" value="1"/>
</dbReference>
<dbReference type="Proteomes" id="UP000285655">
    <property type="component" value="Unassembled WGS sequence"/>
</dbReference>
<evidence type="ECO:0000313" key="1">
    <source>
        <dbReference type="EMBL" id="RJO60134.1"/>
    </source>
</evidence>
<name>A0A419DAL6_9BACT</name>
<keyword evidence="1" id="KW-0808">Transferase</keyword>
<dbReference type="Pfam" id="PF05711">
    <property type="entry name" value="TylF"/>
    <property type="match status" value="1"/>
</dbReference>
<proteinExistence type="predicted"/>
<reference evidence="1 2" key="1">
    <citation type="journal article" date="2017" name="ISME J.">
        <title>Energy and carbon metabolisms in a deep terrestrial subsurface fluid microbial community.</title>
        <authorList>
            <person name="Momper L."/>
            <person name="Jungbluth S.P."/>
            <person name="Lee M.D."/>
            <person name="Amend J.P."/>
        </authorList>
    </citation>
    <scope>NUCLEOTIDE SEQUENCE [LARGE SCALE GENOMIC DNA]</scope>
    <source>
        <strain evidence="1">SURF_29</strain>
    </source>
</reference>
<dbReference type="InterPro" id="IPR008884">
    <property type="entry name" value="TylF_MeTrfase"/>
</dbReference>
<dbReference type="GO" id="GO:0032259">
    <property type="term" value="P:methylation"/>
    <property type="evidence" value="ECO:0007669"/>
    <property type="project" value="UniProtKB-KW"/>
</dbReference>
<dbReference type="PANTHER" id="PTHR40036">
    <property type="entry name" value="MACROCIN O-METHYLTRANSFERASE"/>
    <property type="match status" value="1"/>
</dbReference>